<keyword evidence="3" id="KW-1185">Reference proteome</keyword>
<evidence type="ECO:0000313" key="3">
    <source>
        <dbReference type="Proteomes" id="UP001497516"/>
    </source>
</evidence>
<dbReference type="EMBL" id="OZ034820">
    <property type="protein sequence ID" value="CAL1399203.1"/>
    <property type="molecule type" value="Genomic_DNA"/>
</dbReference>
<evidence type="ECO:0000313" key="2">
    <source>
        <dbReference type="EMBL" id="CAL1399203.1"/>
    </source>
</evidence>
<proteinExistence type="predicted"/>
<name>A0AAV2FNK6_9ROSI</name>
<organism evidence="2 3">
    <name type="scientific">Linum trigynum</name>
    <dbReference type="NCBI Taxonomy" id="586398"/>
    <lineage>
        <taxon>Eukaryota</taxon>
        <taxon>Viridiplantae</taxon>
        <taxon>Streptophyta</taxon>
        <taxon>Embryophyta</taxon>
        <taxon>Tracheophyta</taxon>
        <taxon>Spermatophyta</taxon>
        <taxon>Magnoliopsida</taxon>
        <taxon>eudicotyledons</taxon>
        <taxon>Gunneridae</taxon>
        <taxon>Pentapetalae</taxon>
        <taxon>rosids</taxon>
        <taxon>fabids</taxon>
        <taxon>Malpighiales</taxon>
        <taxon>Linaceae</taxon>
        <taxon>Linum</taxon>
    </lineage>
</organism>
<evidence type="ECO:0000256" key="1">
    <source>
        <dbReference type="SAM" id="MobiDB-lite"/>
    </source>
</evidence>
<dbReference type="Proteomes" id="UP001497516">
    <property type="component" value="Chromosome 7"/>
</dbReference>
<reference evidence="2 3" key="1">
    <citation type="submission" date="2024-04" db="EMBL/GenBank/DDBJ databases">
        <authorList>
            <person name="Fracassetti M."/>
        </authorList>
    </citation>
    <scope>NUCLEOTIDE SEQUENCE [LARGE SCALE GENOMIC DNA]</scope>
</reference>
<dbReference type="PANTHER" id="PTHR47150:SF7">
    <property type="entry name" value="NUCLEASE"/>
    <property type="match status" value="1"/>
</dbReference>
<dbReference type="PANTHER" id="PTHR47150">
    <property type="entry name" value="OS12G0169200 PROTEIN"/>
    <property type="match status" value="1"/>
</dbReference>
<gene>
    <name evidence="2" type="ORF">LTRI10_LOCUS39394</name>
</gene>
<sequence>MSSRRSSSSRKSVRRNKENGHKHLMQDYFNPSLNFDDKAFTRQYQMPPAIFNPVMNDVVYYDDYFKQEKDAMGCDSFSPHQKLTSAFGMLSYGCSADSLDETYRMGESTVLNAKMWGTHNIRILLVRRWAQHVLILKVEKKGE</sequence>
<feature type="region of interest" description="Disordered" evidence="1">
    <location>
        <begin position="1"/>
        <end position="21"/>
    </location>
</feature>
<accession>A0AAV2FNK6</accession>
<protein>
    <submittedName>
        <fullName evidence="2">Uncharacterized protein</fullName>
    </submittedName>
</protein>
<dbReference type="AlphaFoldDB" id="A0AAV2FNK6"/>